<dbReference type="Gene3D" id="3.30.60.230">
    <property type="entry name" value="Lsr2, dimerization domain"/>
    <property type="match status" value="1"/>
</dbReference>
<evidence type="ECO:0000259" key="4">
    <source>
        <dbReference type="Pfam" id="PF23359"/>
    </source>
</evidence>
<evidence type="ECO:0000313" key="5">
    <source>
        <dbReference type="EMBL" id="GAA1733262.1"/>
    </source>
</evidence>
<protein>
    <submittedName>
        <fullName evidence="5">Lsr2 family protein</fullName>
    </submittedName>
</protein>
<comment type="caution">
    <text evidence="5">The sequence shown here is derived from an EMBL/GenBank/DDBJ whole genome shotgun (WGS) entry which is preliminary data.</text>
</comment>
<sequence>MAKRTIAKYFSDLSGNEIESNSPTVHFSFDGASYEIDLTDAEGDELREALAPYVAVARRASGTRAARKASSTGGPSPKDVRAWAVGQGLDVPARGRIPATLTEAYEAAH</sequence>
<dbReference type="Gene3D" id="4.10.320.10">
    <property type="entry name" value="E3-binding domain"/>
    <property type="match status" value="1"/>
</dbReference>
<keyword evidence="6" id="KW-1185">Reference proteome</keyword>
<evidence type="ECO:0000259" key="3">
    <source>
        <dbReference type="Pfam" id="PF11774"/>
    </source>
</evidence>
<dbReference type="InterPro" id="IPR036625">
    <property type="entry name" value="E3-bd_dom_sf"/>
</dbReference>
<gene>
    <name evidence="5" type="ORF">GCM10009710_12490</name>
</gene>
<dbReference type="InterPro" id="IPR042261">
    <property type="entry name" value="Lsr2-like_dimerization"/>
</dbReference>
<evidence type="ECO:0000256" key="2">
    <source>
        <dbReference type="SAM" id="MobiDB-lite"/>
    </source>
</evidence>
<evidence type="ECO:0000313" key="6">
    <source>
        <dbReference type="Proteomes" id="UP001501057"/>
    </source>
</evidence>
<feature type="domain" description="Lsr2 dimerization" evidence="3">
    <location>
        <begin position="1"/>
        <end position="60"/>
    </location>
</feature>
<organism evidence="5 6">
    <name type="scientific">Aeromicrobium alkaliterrae</name>
    <dbReference type="NCBI Taxonomy" id="302168"/>
    <lineage>
        <taxon>Bacteria</taxon>
        <taxon>Bacillati</taxon>
        <taxon>Actinomycetota</taxon>
        <taxon>Actinomycetes</taxon>
        <taxon>Propionibacteriales</taxon>
        <taxon>Nocardioidaceae</taxon>
        <taxon>Aeromicrobium</taxon>
    </lineage>
</organism>
<feature type="region of interest" description="Disordered" evidence="2">
    <location>
        <begin position="62"/>
        <end position="81"/>
    </location>
</feature>
<feature type="domain" description="Lsr2 DNA-binding" evidence="4">
    <location>
        <begin position="74"/>
        <end position="108"/>
    </location>
</feature>
<keyword evidence="1" id="KW-0238">DNA-binding</keyword>
<dbReference type="Pfam" id="PF11774">
    <property type="entry name" value="Lsr2"/>
    <property type="match status" value="1"/>
</dbReference>
<dbReference type="InterPro" id="IPR024412">
    <property type="entry name" value="Lsr2_dim_dom"/>
</dbReference>
<evidence type="ECO:0000256" key="1">
    <source>
        <dbReference type="ARBA" id="ARBA00023125"/>
    </source>
</evidence>
<dbReference type="RefSeq" id="WP_344198875.1">
    <property type="nucleotide sequence ID" value="NZ_BAAAME010000002.1"/>
</dbReference>
<dbReference type="Pfam" id="PF23359">
    <property type="entry name" value="Lsr2_DNA-bd"/>
    <property type="match status" value="1"/>
</dbReference>
<dbReference type="EMBL" id="BAAAME010000002">
    <property type="protein sequence ID" value="GAA1733262.1"/>
    <property type="molecule type" value="Genomic_DNA"/>
</dbReference>
<dbReference type="InterPro" id="IPR055370">
    <property type="entry name" value="Lsr2_DNA-bd"/>
</dbReference>
<proteinExistence type="predicted"/>
<dbReference type="Proteomes" id="UP001501057">
    <property type="component" value="Unassembled WGS sequence"/>
</dbReference>
<reference evidence="6" key="1">
    <citation type="journal article" date="2019" name="Int. J. Syst. Evol. Microbiol.">
        <title>The Global Catalogue of Microorganisms (GCM) 10K type strain sequencing project: providing services to taxonomists for standard genome sequencing and annotation.</title>
        <authorList>
            <consortium name="The Broad Institute Genomics Platform"/>
            <consortium name="The Broad Institute Genome Sequencing Center for Infectious Disease"/>
            <person name="Wu L."/>
            <person name="Ma J."/>
        </authorList>
    </citation>
    <scope>NUCLEOTIDE SEQUENCE [LARGE SCALE GENOMIC DNA]</scope>
    <source>
        <strain evidence="6">JCM 13518</strain>
    </source>
</reference>
<accession>A0ABP4VSL3</accession>
<name>A0ABP4VSL3_9ACTN</name>